<evidence type="ECO:0000313" key="2">
    <source>
        <dbReference type="EMBL" id="GMT03600.1"/>
    </source>
</evidence>
<organism evidence="2 3">
    <name type="scientific">Pristionchus entomophagus</name>
    <dbReference type="NCBI Taxonomy" id="358040"/>
    <lineage>
        <taxon>Eukaryota</taxon>
        <taxon>Metazoa</taxon>
        <taxon>Ecdysozoa</taxon>
        <taxon>Nematoda</taxon>
        <taxon>Chromadorea</taxon>
        <taxon>Rhabditida</taxon>
        <taxon>Rhabditina</taxon>
        <taxon>Diplogasteromorpha</taxon>
        <taxon>Diplogasteroidea</taxon>
        <taxon>Neodiplogasteridae</taxon>
        <taxon>Pristionchus</taxon>
    </lineage>
</organism>
<proteinExistence type="predicted"/>
<name>A0AAV5UBR1_9BILA</name>
<accession>A0AAV5UBR1</accession>
<dbReference type="EMBL" id="BTSX01000006">
    <property type="protein sequence ID" value="GMT03600.1"/>
    <property type="molecule type" value="Genomic_DNA"/>
</dbReference>
<dbReference type="AlphaFoldDB" id="A0AAV5UBR1"/>
<keyword evidence="3" id="KW-1185">Reference proteome</keyword>
<keyword evidence="1" id="KW-0812">Transmembrane</keyword>
<dbReference type="InterPro" id="IPR019428">
    <property type="entry name" value="7TM_GPCR_serpentine_rcpt_Str"/>
</dbReference>
<keyword evidence="1" id="KW-0472">Membrane</keyword>
<evidence type="ECO:0000256" key="1">
    <source>
        <dbReference type="SAM" id="Phobius"/>
    </source>
</evidence>
<sequence length="186" mass="20914">HCTSFFLYTATDVARADLVPEFAHKYGLDARTRAMIMGDYWRDGHYNARPMAGLAVFCGILCSGFAFMMFCSISILRHLSHAKTISPKTRQLQYVLFRTLAVQTLIPLVFVHSDAGQVLLLPVFGIDSSVFDWCSMIVSFFPPLDAIAVILLMRDYREAIWIIITCRFRATNAQHGVSSVFVSGFT</sequence>
<keyword evidence="1" id="KW-1133">Transmembrane helix</keyword>
<evidence type="ECO:0008006" key="4">
    <source>
        <dbReference type="Google" id="ProtNLM"/>
    </source>
</evidence>
<dbReference type="Proteomes" id="UP001432027">
    <property type="component" value="Unassembled WGS sequence"/>
</dbReference>
<dbReference type="PANTHER" id="PTHR22943">
    <property type="entry name" value="7-TRANSMEMBRANE DOMAIN RECEPTOR C.ELEGANS"/>
    <property type="match status" value="1"/>
</dbReference>
<dbReference type="SUPFAM" id="SSF81321">
    <property type="entry name" value="Family A G protein-coupled receptor-like"/>
    <property type="match status" value="1"/>
</dbReference>
<gene>
    <name evidence="2" type="ORF">PENTCL1PPCAC_25774</name>
</gene>
<feature type="non-terminal residue" evidence="2">
    <location>
        <position position="1"/>
    </location>
</feature>
<feature type="transmembrane region" description="Helical" evidence="1">
    <location>
        <begin position="130"/>
        <end position="153"/>
    </location>
</feature>
<evidence type="ECO:0000313" key="3">
    <source>
        <dbReference type="Proteomes" id="UP001432027"/>
    </source>
</evidence>
<protein>
    <recommendedName>
        <fullName evidence="4">G protein-coupled receptor</fullName>
    </recommendedName>
</protein>
<feature type="non-terminal residue" evidence="2">
    <location>
        <position position="186"/>
    </location>
</feature>
<comment type="caution">
    <text evidence="2">The sequence shown here is derived from an EMBL/GenBank/DDBJ whole genome shotgun (WGS) entry which is preliminary data.</text>
</comment>
<dbReference type="PANTHER" id="PTHR22943:SF248">
    <property type="entry name" value="SEVEN TM RECEPTOR"/>
    <property type="match status" value="1"/>
</dbReference>
<feature type="transmembrane region" description="Helical" evidence="1">
    <location>
        <begin position="51"/>
        <end position="71"/>
    </location>
</feature>
<feature type="transmembrane region" description="Helical" evidence="1">
    <location>
        <begin position="92"/>
        <end position="110"/>
    </location>
</feature>
<reference evidence="2" key="1">
    <citation type="submission" date="2023-10" db="EMBL/GenBank/DDBJ databases">
        <title>Genome assembly of Pristionchus species.</title>
        <authorList>
            <person name="Yoshida K."/>
            <person name="Sommer R.J."/>
        </authorList>
    </citation>
    <scope>NUCLEOTIDE SEQUENCE</scope>
    <source>
        <strain evidence="2">RS0144</strain>
    </source>
</reference>
<dbReference type="Pfam" id="PF10326">
    <property type="entry name" value="7TM_GPCR_Str"/>
    <property type="match status" value="1"/>
</dbReference>